<dbReference type="RefSeq" id="WP_068550137.1">
    <property type="nucleotide sequence ID" value="NZ_AP013035.1"/>
</dbReference>
<feature type="coiled-coil region" evidence="5">
    <location>
        <begin position="361"/>
        <end position="395"/>
    </location>
</feature>
<dbReference type="AlphaFoldDB" id="A0A0S3QUY9"/>
<dbReference type="KEGG" id="ttk:TST_1362"/>
<dbReference type="GO" id="GO:0019843">
    <property type="term" value="F:rRNA binding"/>
    <property type="evidence" value="ECO:0007669"/>
    <property type="project" value="UniProtKB-UniRule"/>
</dbReference>
<comment type="similarity">
    <text evidence="5">Belongs to the NEMF family.</text>
</comment>
<keyword evidence="3 5" id="KW-0694">RNA-binding</keyword>
<dbReference type="GO" id="GO:0043023">
    <property type="term" value="F:ribosomal large subunit binding"/>
    <property type="evidence" value="ECO:0007669"/>
    <property type="project" value="UniProtKB-UniRule"/>
</dbReference>
<keyword evidence="5" id="KW-0175">Coiled coil</keyword>
<reference evidence="8" key="1">
    <citation type="journal article" date="2018" name="Science">
        <title>A primordial and reversible TCA cycle in a facultatively chemolithoautotrophic thermophile.</title>
        <authorList>
            <person name="Nunoura T."/>
            <person name="Chikaraishi Y."/>
            <person name="Izaki R."/>
            <person name="Suwa T."/>
            <person name="Sato T."/>
            <person name="Harada T."/>
            <person name="Mori K."/>
            <person name="Kato Y."/>
            <person name="Miyazaki M."/>
            <person name="Shimamura S."/>
            <person name="Yanagawa K."/>
            <person name="Shuto A."/>
            <person name="Ohkouchi N."/>
            <person name="Fujita N."/>
            <person name="Takaki Y."/>
            <person name="Atomi H."/>
            <person name="Takai K."/>
        </authorList>
    </citation>
    <scope>NUCLEOTIDE SEQUENCE [LARGE SCALE GENOMIC DNA]</scope>
    <source>
        <strain evidence="8">DSM 17441 / JCM 13301 / NBRC 103674 / ABI70S6</strain>
    </source>
</reference>
<dbReference type="PANTHER" id="PTHR15239">
    <property type="entry name" value="NUCLEAR EXPORT MEDIATOR FACTOR NEMF"/>
    <property type="match status" value="1"/>
</dbReference>
<evidence type="ECO:0000256" key="3">
    <source>
        <dbReference type="ARBA" id="ARBA00022884"/>
    </source>
</evidence>
<sequence>MDLFTLFKEFQVLSKELKGSILQKAFQGERGLSLRLRNSKYRFLNFALDPDASSFFASQEPLFEGNGHLASLIETHLKNARIEEVENFEGDRVFKFRFVHRDFVGNVKRYELIFEVLGKQSNLILCEEDRIIGCWYRKEGGLDDRSILPGRLYFPPERKEGIFIQEVDRDFFLSALAEGGWDSFAKRVYPLPKFLLKELRSRCKSLDTPQSLVNCWEQFRKVRGELFSPYLWISKDHSNVYPFGKEGTERKDVNDALESFVRGFLAGKELEAEKKALRKVVSGRIKSLERLMGRLSSELSGLEDYERFKLWGEALLINATRLKEGMEKADVKNPYNPDELLVIPLEGKRPVQVAQECFSKYTKLKSKKEHLERRIEEVEEEKAFLEEVLWQIEEAESFDELKQIKEMLEGLGYIRSSQQVKRSFSKRPGTEPKYLTFRIDGVTVYVGKNSRANEYVTFKLAKKDDLWLHVKGYPGSHVVVRGKDLSDELLEKIASVAAYFSKVKGAKKVDVDYTVVKNVRKAKPYRPGRVFYTNYSTVTVEPKSPEEVGYVEEG</sequence>
<dbReference type="STRING" id="1298851.TST_1362"/>
<dbReference type="Gene3D" id="2.30.310.10">
    <property type="entry name" value="ibrinogen binding protein from staphylococcus aureus domain"/>
    <property type="match status" value="1"/>
</dbReference>
<keyword evidence="8" id="KW-1185">Reference proteome</keyword>
<dbReference type="InterPro" id="IPR008532">
    <property type="entry name" value="NFACT_RNA-bd"/>
</dbReference>
<dbReference type="EMBL" id="AP013035">
    <property type="protein sequence ID" value="BAT72149.1"/>
    <property type="molecule type" value="Genomic_DNA"/>
</dbReference>
<evidence type="ECO:0000259" key="6">
    <source>
        <dbReference type="Pfam" id="PF05670"/>
    </source>
</evidence>
<feature type="domain" description="NFACT RNA-binding" evidence="6">
    <location>
        <begin position="438"/>
        <end position="530"/>
    </location>
</feature>
<dbReference type="OrthoDB" id="9766163at2"/>
<dbReference type="GO" id="GO:0072344">
    <property type="term" value="P:rescue of stalled ribosome"/>
    <property type="evidence" value="ECO:0007669"/>
    <property type="project" value="UniProtKB-UniRule"/>
</dbReference>
<comment type="function">
    <text evidence="5">Key component of the ribosome quality control system (RQC), a ribosome-associated complex that mediates the extraction of incompletely synthesized nascent chains from stalled ribosomes and their subsequent degradation. RqcH recruits Ala-charged tRNA, and with RqcP directs the elongation of stalled nascent chains on 50S ribosomal subunits, leading to non-templated C-terminal alanine extensions (Ala tail). The Ala tail promotes nascent chain degradation. May add between 1 and at least 8 Ala residues. Binds to stalled 50S ribosomal subunits.</text>
</comment>
<evidence type="ECO:0000256" key="4">
    <source>
        <dbReference type="ARBA" id="ARBA00022917"/>
    </source>
</evidence>
<evidence type="ECO:0000313" key="7">
    <source>
        <dbReference type="EMBL" id="BAT72149.1"/>
    </source>
</evidence>
<comment type="subunit">
    <text evidence="5">Associates with stalled 50S ribosomal subunits. Binds to RqcP.</text>
</comment>
<dbReference type="GO" id="GO:0000049">
    <property type="term" value="F:tRNA binding"/>
    <property type="evidence" value="ECO:0007669"/>
    <property type="project" value="UniProtKB-UniRule"/>
</dbReference>
<dbReference type="InterPro" id="IPR051608">
    <property type="entry name" value="RQC_Subunit_NEMF"/>
</dbReference>
<keyword evidence="1 5" id="KW-0820">tRNA-binding</keyword>
<dbReference type="PANTHER" id="PTHR15239:SF6">
    <property type="entry name" value="RIBOSOME QUALITY CONTROL COMPLEX SUBUNIT NEMF"/>
    <property type="match status" value="1"/>
</dbReference>
<name>A0A0S3QUY9_THET7</name>
<accession>A0A0S3QUY9</accession>
<dbReference type="GO" id="GO:1990112">
    <property type="term" value="C:RQC complex"/>
    <property type="evidence" value="ECO:0007669"/>
    <property type="project" value="TreeGrafter"/>
</dbReference>
<evidence type="ECO:0000256" key="1">
    <source>
        <dbReference type="ARBA" id="ARBA00022555"/>
    </source>
</evidence>
<gene>
    <name evidence="5" type="primary">rqcH</name>
    <name evidence="7" type="ORF">TST_1362</name>
</gene>
<protein>
    <recommendedName>
        <fullName evidence="5">Rqc2 homolog RqcH</fullName>
        <shortName evidence="5">RqcH</shortName>
    </recommendedName>
</protein>
<dbReference type="Pfam" id="PF05670">
    <property type="entry name" value="NFACT-R_1"/>
    <property type="match status" value="1"/>
</dbReference>
<dbReference type="HAMAP" id="MF_00844_B">
    <property type="entry name" value="RqcH_B"/>
    <property type="match status" value="1"/>
</dbReference>
<dbReference type="InterPro" id="IPR043682">
    <property type="entry name" value="RqcH_bacterial"/>
</dbReference>
<organism evidence="7 8">
    <name type="scientific">Thermosulfidibacter takaii (strain DSM 17441 / JCM 13301 / NBRC 103674 / ABI70S6)</name>
    <dbReference type="NCBI Taxonomy" id="1298851"/>
    <lineage>
        <taxon>Bacteria</taxon>
        <taxon>Pseudomonadati</taxon>
        <taxon>Thermosulfidibacterota</taxon>
        <taxon>Thermosulfidibacteria</taxon>
        <taxon>Thermosulfidibacterales</taxon>
        <taxon>Thermosulfidibacteraceae</taxon>
    </lineage>
</organism>
<keyword evidence="4 5" id="KW-0648">Protein biosynthesis</keyword>
<keyword evidence="2 5" id="KW-0699">rRNA-binding</keyword>
<dbReference type="Proteomes" id="UP000063234">
    <property type="component" value="Chromosome"/>
</dbReference>
<evidence type="ECO:0000256" key="5">
    <source>
        <dbReference type="HAMAP-Rule" id="MF_00844"/>
    </source>
</evidence>
<dbReference type="Pfam" id="PF05833">
    <property type="entry name" value="NFACT_N"/>
    <property type="match status" value="1"/>
</dbReference>
<evidence type="ECO:0000313" key="8">
    <source>
        <dbReference type="Proteomes" id="UP000063234"/>
    </source>
</evidence>
<proteinExistence type="inferred from homology"/>
<evidence type="ECO:0000256" key="2">
    <source>
        <dbReference type="ARBA" id="ARBA00022730"/>
    </source>
</evidence>